<evidence type="ECO:0000313" key="1">
    <source>
        <dbReference type="EMBL" id="NHC35863.1"/>
    </source>
</evidence>
<comment type="caution">
    <text evidence="1">The sequence shown here is derived from an EMBL/GenBank/DDBJ whole genome shotgun (WGS) entry which is preliminary data.</text>
</comment>
<organism evidence="1 2">
    <name type="scientific">Scytonema millei VB511283</name>
    <dbReference type="NCBI Taxonomy" id="1245923"/>
    <lineage>
        <taxon>Bacteria</taxon>
        <taxon>Bacillati</taxon>
        <taxon>Cyanobacteriota</taxon>
        <taxon>Cyanophyceae</taxon>
        <taxon>Nostocales</taxon>
        <taxon>Scytonemataceae</taxon>
        <taxon>Scytonema</taxon>
    </lineage>
</organism>
<reference evidence="1 2" key="1">
    <citation type="journal article" date="2015" name="Genome Announc.">
        <title>Draft Genome Sequence of the Terrestrial Cyanobacterium Scytonema millei VB511283, Isolated from Eastern India.</title>
        <authorList>
            <person name="Sen D."/>
            <person name="Chandrababunaidu M.M."/>
            <person name="Singh D."/>
            <person name="Sanghi N."/>
            <person name="Ghorai A."/>
            <person name="Mishra G.P."/>
            <person name="Madduluri M."/>
            <person name="Adhikary S.P."/>
            <person name="Tripathy S."/>
        </authorList>
    </citation>
    <scope>NUCLEOTIDE SEQUENCE [LARGE SCALE GENOMIC DNA]</scope>
    <source>
        <strain evidence="1 2">VB511283</strain>
    </source>
</reference>
<dbReference type="AlphaFoldDB" id="A0A9X5I4Q7"/>
<protein>
    <submittedName>
        <fullName evidence="1">Uncharacterized protein</fullName>
    </submittedName>
</protein>
<evidence type="ECO:0000313" key="2">
    <source>
        <dbReference type="Proteomes" id="UP000031532"/>
    </source>
</evidence>
<dbReference type="RefSeq" id="WP_165587702.1">
    <property type="nucleotide sequence ID" value="NZ_JTJC03000003.1"/>
</dbReference>
<keyword evidence="2" id="KW-1185">Reference proteome</keyword>
<name>A0A9X5I4Q7_9CYAN</name>
<gene>
    <name evidence="1" type="ORF">QH73_0014575</name>
</gene>
<accession>A0A9X5I4Q7</accession>
<dbReference type="EMBL" id="JTJC03000003">
    <property type="protein sequence ID" value="NHC35863.1"/>
    <property type="molecule type" value="Genomic_DNA"/>
</dbReference>
<proteinExistence type="predicted"/>
<dbReference type="Proteomes" id="UP000031532">
    <property type="component" value="Unassembled WGS sequence"/>
</dbReference>
<sequence>MEQKTKRIERMFDSLALYYKAIAPLNLPKLISEIISIAIRFSSDRTA</sequence>